<comment type="caution">
    <text evidence="1">The sequence shown here is derived from an EMBL/GenBank/DDBJ whole genome shotgun (WGS) entry which is preliminary data.</text>
</comment>
<evidence type="ECO:0000313" key="2">
    <source>
        <dbReference type="Proteomes" id="UP000266482"/>
    </source>
</evidence>
<dbReference type="EMBL" id="QXQA01000022">
    <property type="protein sequence ID" value="RIX47939.1"/>
    <property type="molecule type" value="Genomic_DNA"/>
</dbReference>
<sequence length="151" mass="17022">MKKLVFGMFILSVLVILIFSKNMDKRDGAYLVTTVAEQQYDQDQPDKLFSSILQGVVDLEEEIDYLSLADEKTIRIEVEDSINGTYVLQDYILNPDGKASIDLEANPIALLSSQSSDYEPGAVIRGFQWVEEATGKEYGFVIRTDAQRTEK</sequence>
<organism evidence="1 2">
    <name type="scientific">Paenibacillus nanensis</name>
    <dbReference type="NCBI Taxonomy" id="393251"/>
    <lineage>
        <taxon>Bacteria</taxon>
        <taxon>Bacillati</taxon>
        <taxon>Bacillota</taxon>
        <taxon>Bacilli</taxon>
        <taxon>Bacillales</taxon>
        <taxon>Paenibacillaceae</taxon>
        <taxon>Paenibacillus</taxon>
    </lineage>
</organism>
<keyword evidence="2" id="KW-1185">Reference proteome</keyword>
<protein>
    <submittedName>
        <fullName evidence="1">Uncharacterized protein</fullName>
    </submittedName>
</protein>
<dbReference type="RefSeq" id="WP_119602854.1">
    <property type="nucleotide sequence ID" value="NZ_QXQA01000022.1"/>
</dbReference>
<accession>A0A3A1UQ08</accession>
<dbReference type="OrthoDB" id="2635875at2"/>
<dbReference type="AlphaFoldDB" id="A0A3A1UQ08"/>
<evidence type="ECO:0000313" key="1">
    <source>
        <dbReference type="EMBL" id="RIX47939.1"/>
    </source>
</evidence>
<proteinExistence type="predicted"/>
<gene>
    <name evidence="1" type="ORF">D3P08_25015</name>
</gene>
<reference evidence="1 2" key="1">
    <citation type="submission" date="2018-09" db="EMBL/GenBank/DDBJ databases">
        <title>Paenibacillus aracenensis nov. sp. isolated from a cave in southern Spain.</title>
        <authorList>
            <person name="Jurado V."/>
            <person name="Gutierrez-Patricio S."/>
            <person name="Gonzalez-Pimentel J.L."/>
            <person name="Miller A.Z."/>
            <person name="Laiz L."/>
            <person name="Saiz-Jimenez C."/>
        </authorList>
    </citation>
    <scope>NUCLEOTIDE SEQUENCE [LARGE SCALE GENOMIC DNA]</scope>
    <source>
        <strain evidence="1 2">DSM 22867</strain>
    </source>
</reference>
<name>A0A3A1UQ08_9BACL</name>
<dbReference type="Proteomes" id="UP000266482">
    <property type="component" value="Unassembled WGS sequence"/>
</dbReference>